<dbReference type="RefSeq" id="WP_390252713.1">
    <property type="nucleotide sequence ID" value="NZ_JBHSDT010000008.1"/>
</dbReference>
<keyword evidence="2" id="KW-1133">Transmembrane helix</keyword>
<name>A0ABV8WY20_9BACI</name>
<keyword evidence="4" id="KW-1185">Reference proteome</keyword>
<sequence>MEDLLGFLIPIIGVILWITGMFNSKNEEDQSKPKPVRKFPQTNTNDTGQVNHEPDPTKEMQPAYAEDIDQTSFQDQKKQQMERLKQSIQRSESITKKQQEMLDNSPILKGKKQVNKKQPELSIKNNLTRKGVAQGIIMAEVLGKPRAYKKRSY</sequence>
<evidence type="ECO:0000313" key="4">
    <source>
        <dbReference type="Proteomes" id="UP001595882"/>
    </source>
</evidence>
<accession>A0ABV8WY20</accession>
<organism evidence="3 4">
    <name type="scientific">Gracilibacillus xinjiangensis</name>
    <dbReference type="NCBI Taxonomy" id="1193282"/>
    <lineage>
        <taxon>Bacteria</taxon>
        <taxon>Bacillati</taxon>
        <taxon>Bacillota</taxon>
        <taxon>Bacilli</taxon>
        <taxon>Bacillales</taxon>
        <taxon>Bacillaceae</taxon>
        <taxon>Gracilibacillus</taxon>
    </lineage>
</organism>
<keyword evidence="2" id="KW-0472">Membrane</keyword>
<dbReference type="Proteomes" id="UP001595882">
    <property type="component" value="Unassembled WGS sequence"/>
</dbReference>
<evidence type="ECO:0000256" key="1">
    <source>
        <dbReference type="SAM" id="MobiDB-lite"/>
    </source>
</evidence>
<comment type="caution">
    <text evidence="3">The sequence shown here is derived from an EMBL/GenBank/DDBJ whole genome shotgun (WGS) entry which is preliminary data.</text>
</comment>
<feature type="compositionally biased region" description="Polar residues" evidence="1">
    <location>
        <begin position="40"/>
        <end position="50"/>
    </location>
</feature>
<feature type="transmembrane region" description="Helical" evidence="2">
    <location>
        <begin position="6"/>
        <end position="24"/>
    </location>
</feature>
<proteinExistence type="predicted"/>
<protein>
    <submittedName>
        <fullName evidence="3">Uncharacterized protein</fullName>
    </submittedName>
</protein>
<evidence type="ECO:0000313" key="3">
    <source>
        <dbReference type="EMBL" id="MFC4404177.1"/>
    </source>
</evidence>
<reference evidence="4" key="1">
    <citation type="journal article" date="2019" name="Int. J. Syst. Evol. Microbiol.">
        <title>The Global Catalogue of Microorganisms (GCM) 10K type strain sequencing project: providing services to taxonomists for standard genome sequencing and annotation.</title>
        <authorList>
            <consortium name="The Broad Institute Genomics Platform"/>
            <consortium name="The Broad Institute Genome Sequencing Center for Infectious Disease"/>
            <person name="Wu L."/>
            <person name="Ma J."/>
        </authorList>
    </citation>
    <scope>NUCLEOTIDE SEQUENCE [LARGE SCALE GENOMIC DNA]</scope>
    <source>
        <strain evidence="4">CCUG 37865</strain>
    </source>
</reference>
<feature type="region of interest" description="Disordered" evidence="1">
    <location>
        <begin position="25"/>
        <end position="122"/>
    </location>
</feature>
<keyword evidence="2" id="KW-0812">Transmembrane</keyword>
<gene>
    <name evidence="3" type="ORF">ACFOY7_13975</name>
</gene>
<evidence type="ECO:0000256" key="2">
    <source>
        <dbReference type="SAM" id="Phobius"/>
    </source>
</evidence>
<dbReference type="EMBL" id="JBHSDT010000008">
    <property type="protein sequence ID" value="MFC4404177.1"/>
    <property type="molecule type" value="Genomic_DNA"/>
</dbReference>
<feature type="compositionally biased region" description="Basic and acidic residues" evidence="1">
    <location>
        <begin position="75"/>
        <end position="85"/>
    </location>
</feature>